<dbReference type="AlphaFoldDB" id="A0A1M2VA70"/>
<feature type="compositionally biased region" description="Basic and acidic residues" evidence="1">
    <location>
        <begin position="1"/>
        <end position="15"/>
    </location>
</feature>
<reference evidence="2 3" key="1">
    <citation type="submission" date="2016-10" db="EMBL/GenBank/DDBJ databases">
        <title>Genome sequence of the basidiomycete white-rot fungus Trametes pubescens.</title>
        <authorList>
            <person name="Makela M.R."/>
            <person name="Granchi Z."/>
            <person name="Peng M."/>
            <person name="De Vries R.P."/>
            <person name="Grigoriev I."/>
            <person name="Riley R."/>
            <person name="Hilden K."/>
        </authorList>
    </citation>
    <scope>NUCLEOTIDE SEQUENCE [LARGE SCALE GENOMIC DNA]</scope>
    <source>
        <strain evidence="2 3">FBCC735</strain>
    </source>
</reference>
<comment type="caution">
    <text evidence="2">The sequence shown here is derived from an EMBL/GenBank/DDBJ whole genome shotgun (WGS) entry which is preliminary data.</text>
</comment>
<evidence type="ECO:0000256" key="1">
    <source>
        <dbReference type="SAM" id="MobiDB-lite"/>
    </source>
</evidence>
<dbReference type="OrthoDB" id="6159439at2759"/>
<feature type="region of interest" description="Disordered" evidence="1">
    <location>
        <begin position="1"/>
        <end position="101"/>
    </location>
</feature>
<keyword evidence="3" id="KW-1185">Reference proteome</keyword>
<sequence length="259" mass="28018">MGFKRTRDRDHEHDRRSVRHKPSRLLSLDAIAARTERPVLLPRSPPQCLSSSPAPAPASARPHTPEPLSEDEPGGRALWENMQSSPAAPEPAKRTEKDLVRYGRRKYTLEYACAREMVGGKKVAVGKEKKAGRSGASAKPGQRKGGLLPAVGKGLDVRVEGPREREDDQEVPVLEWDADMHGDTDTEGVPSEAVTPSSSFGIGGLSVADDCEKENVAAAAERAADDALKRKMEEAQASTRSDADLMDVAYVLCGLSQRC</sequence>
<evidence type="ECO:0000313" key="3">
    <source>
        <dbReference type="Proteomes" id="UP000184267"/>
    </source>
</evidence>
<proteinExistence type="predicted"/>
<dbReference type="Proteomes" id="UP000184267">
    <property type="component" value="Unassembled WGS sequence"/>
</dbReference>
<evidence type="ECO:0000313" key="2">
    <source>
        <dbReference type="EMBL" id="OJT04550.1"/>
    </source>
</evidence>
<dbReference type="EMBL" id="MNAD01001539">
    <property type="protein sequence ID" value="OJT04550.1"/>
    <property type="molecule type" value="Genomic_DNA"/>
</dbReference>
<dbReference type="STRING" id="154538.A0A1M2VA70"/>
<protein>
    <submittedName>
        <fullName evidence="2">Uncharacterized protein</fullName>
    </submittedName>
</protein>
<feature type="compositionally biased region" description="Basic and acidic residues" evidence="1">
    <location>
        <begin position="91"/>
        <end position="101"/>
    </location>
</feature>
<name>A0A1M2VA70_TRAPU</name>
<organism evidence="2 3">
    <name type="scientific">Trametes pubescens</name>
    <name type="common">White-rot fungus</name>
    <dbReference type="NCBI Taxonomy" id="154538"/>
    <lineage>
        <taxon>Eukaryota</taxon>
        <taxon>Fungi</taxon>
        <taxon>Dikarya</taxon>
        <taxon>Basidiomycota</taxon>
        <taxon>Agaricomycotina</taxon>
        <taxon>Agaricomycetes</taxon>
        <taxon>Polyporales</taxon>
        <taxon>Polyporaceae</taxon>
        <taxon>Trametes</taxon>
    </lineage>
</organism>
<accession>A0A1M2VA70</accession>
<gene>
    <name evidence="2" type="ORF">TRAPUB_4820</name>
</gene>
<feature type="compositionally biased region" description="Basic and acidic residues" evidence="1">
    <location>
        <begin position="155"/>
        <end position="166"/>
    </location>
</feature>
<feature type="compositionally biased region" description="Low complexity" evidence="1">
    <location>
        <begin position="50"/>
        <end position="62"/>
    </location>
</feature>
<feature type="region of interest" description="Disordered" evidence="1">
    <location>
        <begin position="123"/>
        <end position="197"/>
    </location>
</feature>